<dbReference type="GO" id="GO:0005634">
    <property type="term" value="C:nucleus"/>
    <property type="evidence" value="ECO:0007669"/>
    <property type="project" value="InterPro"/>
</dbReference>
<organism evidence="5 6">
    <name type="scientific">Scylla paramamosain</name>
    <name type="common">Mud crab</name>
    <dbReference type="NCBI Taxonomy" id="85552"/>
    <lineage>
        <taxon>Eukaryota</taxon>
        <taxon>Metazoa</taxon>
        <taxon>Ecdysozoa</taxon>
        <taxon>Arthropoda</taxon>
        <taxon>Crustacea</taxon>
        <taxon>Multicrustacea</taxon>
        <taxon>Malacostraca</taxon>
        <taxon>Eumalacostraca</taxon>
        <taxon>Eucarida</taxon>
        <taxon>Decapoda</taxon>
        <taxon>Pleocyemata</taxon>
        <taxon>Brachyura</taxon>
        <taxon>Eubrachyura</taxon>
        <taxon>Portunoidea</taxon>
        <taxon>Portunidae</taxon>
        <taxon>Portuninae</taxon>
        <taxon>Scylla</taxon>
    </lineage>
</organism>
<evidence type="ECO:0000259" key="4">
    <source>
        <dbReference type="PROSITE" id="PS50085"/>
    </source>
</evidence>
<proteinExistence type="predicted"/>
<dbReference type="InterPro" id="IPR027107">
    <property type="entry name" value="Tuberin/Ral-act_asu"/>
</dbReference>
<feature type="region of interest" description="Disordered" evidence="3">
    <location>
        <begin position="1487"/>
        <end position="1512"/>
    </location>
</feature>
<evidence type="ECO:0000313" key="6">
    <source>
        <dbReference type="Proteomes" id="UP001487740"/>
    </source>
</evidence>
<dbReference type="InterPro" id="IPR046859">
    <property type="entry name" value="RGPA/RALGAPB_N"/>
</dbReference>
<feature type="compositionally biased region" description="Low complexity" evidence="3">
    <location>
        <begin position="1966"/>
        <end position="1982"/>
    </location>
</feature>
<dbReference type="Gene3D" id="3.40.50.11210">
    <property type="entry name" value="Rap/Ran-GAP"/>
    <property type="match status" value="1"/>
</dbReference>
<evidence type="ECO:0000256" key="3">
    <source>
        <dbReference type="SAM" id="MobiDB-lite"/>
    </source>
</evidence>
<reference evidence="5 6" key="1">
    <citation type="submission" date="2023-03" db="EMBL/GenBank/DDBJ databases">
        <title>High-quality genome of Scylla paramamosain provides insights in environmental adaptation.</title>
        <authorList>
            <person name="Zhang L."/>
        </authorList>
    </citation>
    <scope>NUCLEOTIDE SEQUENCE [LARGE SCALE GENOMIC DNA]</scope>
    <source>
        <strain evidence="5">LZ_2023a</strain>
        <tissue evidence="5">Muscle</tissue>
    </source>
</reference>
<dbReference type="Proteomes" id="UP001487740">
    <property type="component" value="Unassembled WGS sequence"/>
</dbReference>
<evidence type="ECO:0000313" key="5">
    <source>
        <dbReference type="EMBL" id="KAK8381317.1"/>
    </source>
</evidence>
<feature type="compositionally biased region" description="Basic residues" evidence="3">
    <location>
        <begin position="1954"/>
        <end position="1964"/>
    </location>
</feature>
<dbReference type="PANTHER" id="PTHR10063:SF11">
    <property type="entry name" value="RHO GTPASE-ACTIVATING PROTEIN CG5521-RELATED"/>
    <property type="match status" value="1"/>
</dbReference>
<feature type="region of interest" description="Disordered" evidence="3">
    <location>
        <begin position="638"/>
        <end position="831"/>
    </location>
</feature>
<feature type="region of interest" description="Disordered" evidence="3">
    <location>
        <begin position="302"/>
        <end position="330"/>
    </location>
</feature>
<sequence length="2006" mass="223170">MFKKNATSSDVKKSLSKCLDSKRDTPTRLRHLRTVLDNTDVGELKSFLDLNFSPVFHIFYEAFITFEGNLKQKGTFAVQKSHKEDLECSLFVLDRLLCLLPERFEKRWQCNALTHIFKKILHPGNIVRLRRDAMRLFIIWYMIVGDNKTPEMDRMFASLVPGFPTPPPASVSPDLGCGGITCLEPSPVIPPSSTEKTPPDDLSSYFLRTLLDYMVTQVRRVEWQERTQQPRAFSYLFTMFRMWYMPHIFPNFNAANTLYKPNLELPELRSSPGVSPYGTCQVAVVEWVCKFVVATSQRSGQSVSSAGEEDGRRSGHSDAPEGSTSDQDSITSAFYVTDEMGSGEDAAMVRGILFSSRDNINFIHELFRQALCLSFRCASVMKTVIFTYKDWIQMNTPEMPPFMLEPLEGGAGPRDEATSQQEGAAPQRRMRNESYLGAVNKDIHIRAGLQNVLQVFVTSVANVFLLEVSPDYPRLLDIQVDVCKNVVNIYRYMVMNTRMEQKTWEQLLVVLLHITSQTLCSHHTSHKEDSLGSRFAPALFQTLIVSWIKANLNVSISGELWDQLLLSLSSLTHWDELIKEWAKTLDTLTRVLARHVYGLELNNLPLDRLTRQGIIRRGANKQSGLDSVRSSFARSWTSVRMERQANTPETHTPGPPTLTNLQEEPHPDHSGSHGSNERSPFSRKRRGSAGGGSLKASTSGNGSSPKLSPHHPSDERPHTSHQHHHLHQSHHHHNSHHHHHHHSLGKRLSRSLSESNLPVRRQSVRGHMQDECENHRFLHGPRSKSLETLSHDDDSRTPSPSPSSGVESSSMKDSPMQIELGGDTTSIDTLEGGLSSEQRSVMSGGTVRGWLPDVAVVLWRRLLGLLGDPNDVASPQIHAQIFKYLSDLTETLVKLRNNQSISLDNQSSPEPPELIPPLTLVAPWCFRALTLPPAFRRGKTMAYRLLCIMMVRRHDIAPPRDMITHFYRVLHQGLVGQDQEVINTLVGECGPSFFSLGLPGSSMLTLDFIFATNTVITSVDPKVQSPKMEALSLLGSLLPLSSLYPSMPVLQPSASDLTLMNCSDVKDHLVNVLLKSGKRDGWWRTRSLALSTLAIYLYHELAHQTFHTKVNEAINVLLASLKQAVPPQHHTKHFIQSTEVQPALMCRVVVVVVPLLDGWWVKLLPTSCCSSVITLKPSSHTIPDIPARIIQVLCQTLGTIGTDQSLTGSAEGKHLVLSCLFCLAEWVMRMPHQVLIQPAQDRKPLLQHVFKVLHVITSGKKNGHFRSPNIEVLDFDAQVKEEASRTLDSTARGDSLKRSTFTQPCTSTIQLAAKSITSHIMNHLWHFPLGVGAQRLSSLVVEGDDVPGLSSDELSSEVFLSPHVQLFALNQSCLLSLVQLPALQVPGGAATVGFKTPNSEVRLILRDLSGKFSWDASLLYAPPDECVQEQPNLKHPPHPPHSPHQPTQTQMTQQQQATITSVTTNFQTGAIPSPMGLDASRDDTMSSSLVVTSPPRHTLRHRPPGVLPTHEDSAEDLDNLDDLLSYIGYTSPEVLEQFGHALNEAMGPPLTLPIEAQHDAISSILNQRNVESDFFTRHSIDPNMVCPSSHCPAPVESRSAFQLGRLLFDQLGLGSWEKRQSIFTLKKNDKLLRELKNLDNQKCRETHKMAVIYVAEGQEDKMSILSNSGGSAGFEEFVGGLGWEVELATHTGFLGGLQRNGSTGETAPYYATSLTEVVFHVSTRMPSFSEQSMLQKTRHLGNDEVHIVWSEHTRDYWRGIIPTEFCDVLIVIYPLPNRLYRIQISTKSEVPFFGPLFDGAIVAHKVLPGLVRSTAVNASRAKRSRLALYQNFYEERARALNTIIEQYSEATTFEAFISSVYCPVFPTTFASGPTRASGTSFSSRVFDANSGSTGLAAALLDGPQLPPGPPQRPPLTRPTSYSTGEQHHLREKARSVLLMDHMNSNEDTGSSPRGNKKLSFKNTRKSSSSVASAGVTTAATTPPESPMPPPRRPKDSSVQHTAQRNK</sequence>
<feature type="region of interest" description="Disordered" evidence="3">
    <location>
        <begin position="1896"/>
        <end position="1929"/>
    </location>
</feature>
<dbReference type="FunFam" id="3.40.50.11210:FF:000001">
    <property type="entry name" value="Ral GTPase-activating protein subunit alpha-1 isoform 1"/>
    <property type="match status" value="1"/>
</dbReference>
<dbReference type="Pfam" id="PF02145">
    <property type="entry name" value="Rap_GAP"/>
    <property type="match status" value="1"/>
</dbReference>
<feature type="region of interest" description="Disordered" evidence="3">
    <location>
        <begin position="1427"/>
        <end position="1459"/>
    </location>
</feature>
<keyword evidence="2" id="KW-0597">Phosphoprotein</keyword>
<protein>
    <recommendedName>
        <fullName evidence="4">Rap-GAP domain-containing protein</fullName>
    </recommendedName>
</protein>
<gene>
    <name evidence="5" type="ORF">O3P69_018421</name>
</gene>
<feature type="region of interest" description="Disordered" evidence="3">
    <location>
        <begin position="1942"/>
        <end position="2006"/>
    </location>
</feature>
<feature type="compositionally biased region" description="Basic and acidic residues" evidence="3">
    <location>
        <begin position="767"/>
        <end position="776"/>
    </location>
</feature>
<dbReference type="InterPro" id="IPR000331">
    <property type="entry name" value="Rap/Ran_GAP_dom"/>
</dbReference>
<feature type="compositionally biased region" description="Basic residues" evidence="3">
    <location>
        <begin position="719"/>
        <end position="749"/>
    </location>
</feature>
<evidence type="ECO:0000256" key="2">
    <source>
        <dbReference type="ARBA" id="ARBA00022553"/>
    </source>
</evidence>
<dbReference type="PROSITE" id="PS50085">
    <property type="entry name" value="RAPGAP"/>
    <property type="match status" value="1"/>
</dbReference>
<dbReference type="SUPFAM" id="SSF111347">
    <property type="entry name" value="Rap/Ran-GAP"/>
    <property type="match status" value="1"/>
</dbReference>
<feature type="compositionally biased region" description="Polar residues" evidence="3">
    <location>
        <begin position="638"/>
        <end position="650"/>
    </location>
</feature>
<name>A0AAW0T386_SCYPA</name>
<feature type="compositionally biased region" description="Low complexity" evidence="3">
    <location>
        <begin position="1444"/>
        <end position="1458"/>
    </location>
</feature>
<keyword evidence="1" id="KW-0343">GTPase activation</keyword>
<dbReference type="GO" id="GO:0005737">
    <property type="term" value="C:cytoplasm"/>
    <property type="evidence" value="ECO:0007669"/>
    <property type="project" value="TreeGrafter"/>
</dbReference>
<feature type="compositionally biased region" description="Pro residues" evidence="3">
    <location>
        <begin position="1904"/>
        <end position="1916"/>
    </location>
</feature>
<keyword evidence="6" id="KW-1185">Reference proteome</keyword>
<dbReference type="GO" id="GO:0005096">
    <property type="term" value="F:GTPase activator activity"/>
    <property type="evidence" value="ECO:0007669"/>
    <property type="project" value="UniProtKB-KW"/>
</dbReference>
<comment type="caution">
    <text evidence="5">The sequence shown here is derived from an EMBL/GenBank/DDBJ whole genome shotgun (WGS) entry which is preliminary data.</text>
</comment>
<accession>A0AAW0T386</accession>
<feature type="compositionally biased region" description="Basic and acidic residues" evidence="3">
    <location>
        <begin position="309"/>
        <end position="319"/>
    </location>
</feature>
<dbReference type="Pfam" id="PF20412">
    <property type="entry name" value="RALGAPB_N"/>
    <property type="match status" value="1"/>
</dbReference>
<dbReference type="EMBL" id="JARAKH010000040">
    <property type="protein sequence ID" value="KAK8381317.1"/>
    <property type="molecule type" value="Genomic_DNA"/>
</dbReference>
<evidence type="ECO:0000256" key="1">
    <source>
        <dbReference type="ARBA" id="ARBA00022468"/>
    </source>
</evidence>
<feature type="domain" description="Rap-GAP" evidence="4">
    <location>
        <begin position="1635"/>
        <end position="1843"/>
    </location>
</feature>
<dbReference type="PANTHER" id="PTHR10063">
    <property type="entry name" value="TUBERIN"/>
    <property type="match status" value="1"/>
</dbReference>
<dbReference type="InterPro" id="IPR035974">
    <property type="entry name" value="Rap/Ran-GAP_sf"/>
</dbReference>
<dbReference type="GO" id="GO:0051056">
    <property type="term" value="P:regulation of small GTPase mediated signal transduction"/>
    <property type="evidence" value="ECO:0007669"/>
    <property type="project" value="InterPro"/>
</dbReference>
<feature type="region of interest" description="Disordered" evidence="3">
    <location>
        <begin position="405"/>
        <end position="430"/>
    </location>
</feature>